<organism evidence="1 2">
    <name type="scientific">Sorangium cellulosum</name>
    <name type="common">Polyangium cellulosum</name>
    <dbReference type="NCBI Taxonomy" id="56"/>
    <lineage>
        <taxon>Bacteria</taxon>
        <taxon>Pseudomonadati</taxon>
        <taxon>Myxococcota</taxon>
        <taxon>Polyangia</taxon>
        <taxon>Polyangiales</taxon>
        <taxon>Polyangiaceae</taxon>
        <taxon>Sorangium</taxon>
    </lineage>
</organism>
<evidence type="ECO:0008006" key="3">
    <source>
        <dbReference type="Google" id="ProtNLM"/>
    </source>
</evidence>
<accession>A0A2L0F4M9</accession>
<protein>
    <recommendedName>
        <fullName evidence="3">Prevent-host-death protein</fullName>
    </recommendedName>
</protein>
<gene>
    <name evidence="1" type="ORF">SOCE26_080020</name>
</gene>
<sequence>MAEPAETLSADDLLPLAKKLPRGEQLRLARTLLELDPATGDDLLEKRRAGIGRYAGRGRIAEDFDAPLPPEIQKYFEGETDEDDAP</sequence>
<dbReference type="AlphaFoldDB" id="A0A2L0F4M9"/>
<dbReference type="Proteomes" id="UP000238348">
    <property type="component" value="Chromosome"/>
</dbReference>
<evidence type="ECO:0000313" key="1">
    <source>
        <dbReference type="EMBL" id="AUX46496.1"/>
    </source>
</evidence>
<proteinExistence type="predicted"/>
<name>A0A2L0F4M9_SORCE</name>
<evidence type="ECO:0000313" key="2">
    <source>
        <dbReference type="Proteomes" id="UP000238348"/>
    </source>
</evidence>
<dbReference type="EMBL" id="CP012673">
    <property type="protein sequence ID" value="AUX46496.1"/>
    <property type="molecule type" value="Genomic_DNA"/>
</dbReference>
<reference evidence="1 2" key="1">
    <citation type="submission" date="2015-09" db="EMBL/GenBank/DDBJ databases">
        <title>Sorangium comparison.</title>
        <authorList>
            <person name="Zaburannyi N."/>
            <person name="Bunk B."/>
            <person name="Overmann J."/>
            <person name="Mueller R."/>
        </authorList>
    </citation>
    <scope>NUCLEOTIDE SEQUENCE [LARGE SCALE GENOMIC DNA]</scope>
    <source>
        <strain evidence="1 2">So ce26</strain>
    </source>
</reference>